<dbReference type="InterPro" id="IPR007735">
    <property type="entry name" value="Pecanex_C"/>
</dbReference>
<gene>
    <name evidence="9" type="ORF">KP79_PYT10741</name>
</gene>
<accession>A0A210PPH9</accession>
<dbReference type="OrthoDB" id="10037631at2759"/>
<feature type="compositionally biased region" description="Basic and acidic residues" evidence="7">
    <location>
        <begin position="191"/>
        <end position="203"/>
    </location>
</feature>
<feature type="region of interest" description="Disordered" evidence="7">
    <location>
        <begin position="940"/>
        <end position="959"/>
    </location>
</feature>
<dbReference type="PANTHER" id="PTHR12372">
    <property type="entry name" value="PECANEX"/>
    <property type="match status" value="1"/>
</dbReference>
<feature type="transmembrane region" description="Helical" evidence="6">
    <location>
        <begin position="1091"/>
        <end position="1107"/>
    </location>
</feature>
<feature type="region of interest" description="Disordered" evidence="7">
    <location>
        <begin position="724"/>
        <end position="836"/>
    </location>
</feature>
<feature type="compositionally biased region" description="Polar residues" evidence="7">
    <location>
        <begin position="880"/>
        <end position="892"/>
    </location>
</feature>
<comment type="similarity">
    <text evidence="2 6">Belongs to the pecanex family.</text>
</comment>
<feature type="transmembrane region" description="Helical" evidence="6">
    <location>
        <begin position="1384"/>
        <end position="1405"/>
    </location>
</feature>
<feature type="region of interest" description="Disordered" evidence="7">
    <location>
        <begin position="91"/>
        <end position="238"/>
    </location>
</feature>
<feature type="region of interest" description="Disordered" evidence="7">
    <location>
        <begin position="879"/>
        <end position="908"/>
    </location>
</feature>
<feature type="domain" description="Pecanex C-terminal" evidence="8">
    <location>
        <begin position="1782"/>
        <end position="2007"/>
    </location>
</feature>
<evidence type="ECO:0000259" key="8">
    <source>
        <dbReference type="Pfam" id="PF05041"/>
    </source>
</evidence>
<dbReference type="EMBL" id="NEDP02005568">
    <property type="protein sequence ID" value="OWF38383.1"/>
    <property type="molecule type" value="Genomic_DNA"/>
</dbReference>
<feature type="region of interest" description="Disordered" evidence="7">
    <location>
        <begin position="570"/>
        <end position="691"/>
    </location>
</feature>
<evidence type="ECO:0000313" key="9">
    <source>
        <dbReference type="EMBL" id="OWF38383.1"/>
    </source>
</evidence>
<feature type="compositionally biased region" description="Basic and acidic residues" evidence="7">
    <location>
        <begin position="471"/>
        <end position="480"/>
    </location>
</feature>
<feature type="transmembrane region" description="Helical" evidence="6">
    <location>
        <begin position="29"/>
        <end position="49"/>
    </location>
</feature>
<evidence type="ECO:0000313" key="10">
    <source>
        <dbReference type="Proteomes" id="UP000242188"/>
    </source>
</evidence>
<evidence type="ECO:0000256" key="4">
    <source>
        <dbReference type="ARBA" id="ARBA00022989"/>
    </source>
</evidence>
<keyword evidence="4 6" id="KW-1133">Transmembrane helix</keyword>
<keyword evidence="3 6" id="KW-0812">Transmembrane</keyword>
<dbReference type="InterPro" id="IPR039797">
    <property type="entry name" value="Pecanex"/>
</dbReference>
<feature type="transmembrane region" description="Helical" evidence="6">
    <location>
        <begin position="1266"/>
        <end position="1285"/>
    </location>
</feature>
<feature type="transmembrane region" description="Helical" evidence="6">
    <location>
        <begin position="1297"/>
        <end position="1313"/>
    </location>
</feature>
<sequence>MGSHIIDILRQGIWASLSGGWFYDPHQNIFSNTFHLYLWVALLVAPLILHLTLVSSVLLWGLYCLVVGLVFAILKCVNYRLHHMYDTTELTEGKDEADKKDNSDKDSKTIELGKSSGRGRDDIELRPIGRPLSVQPGTSHHDEENNNRGVATVERDLKRRRSDRSEKRKNDGQAPLAELEADGMDTQTETGQKEKKTKSKLEVQELTNVKGAEGDGEKNSSLPVQNTTNSANQITTKADVEVNPQVSDGEVEQGEILGLKLREDTDSDLSPDAGSWIRRRRKAVRRTKSSLENTTRPIPQIHDPSNKVNIRSSLPPHQRFSMQTVQEQGHSETGLIRPHSDQNILKRVRRSKRPGDGCAVVDVEQYTGAKRPTSSGSLESTISLEAEIMLNLIAGKQSEKTEQTNCEVVNEKVRENHNGDINSDDTKDGDSVPSSPHISKSTEVLSNRKLTETEVISNRRPRPSAASVDRLGTRESKLERSFTTGKPRRPKRSKDRPCSVGDLESVPASFVNGSEVGSGVNCKPRDLSLTSRIARFLQGGNSDNSNLQQEAGPSQQSSTVGLDWLFSTDSDSLSSDGRESPHYDNKMWSDSSSTMTNEGDTTTVETTSPDLPINYTPLPDNGIVTTPSTPSPDELEAMRRQGAIPKKYPTRPLPALPAPPIPSTVPIQPPTEDEPTPSAATPSSGELSDPEDFRRKILEILSESSDNPEQIKKLINVVITQATERRGSRGTDSLSGDRHKRDKEKQGPHTTTPSAPPPLTEDQEAHSSKSATPTEVSALLPFTNQVSTGSRSGRNVKRRRVDRTKSKGRHRHNTPPQLSESSGNQSVHMAASHDDTTEGAVHWFQDDQGNWLSYTFGENSSGVAFNTNETVDASVPWSEKSWSLSGSDSTVILDSPKPENNKDEPSLLDPNGQVVINFVNLPGLVESHIGLHNRHARIPSGCPTGSSSDSDLQDSASRDGKPKPFYKFKYVPYLTKYIKVHFDRLALLALLDRNLTTIENIVAVIISVAVAALGALVLSSNFYHDLSVFLFCFIIASCQYSLVKSVQPDAASPMHGYNRIVVFSRPFYFCVCCGLMLLLDHARRLVPTTPTYVYGVPFTVASCLIFARDFLQMFILCFPLIFTLGLLPQVNTFMMYLLEQIDMHVFGGNATVSLGASVYCMVRSVLAVTFLYGVCFFAIEVGAGTGQRACDDKDLSQNVLFSIFSALLVAVSYHLSRSASDPSVLWMLVRDLMFTEKKTEGEDGDLIDPLPEKLKKCVSERLQSDLLVVLVILVIGFAVHLSTVFSSPDLQPLLSDILYYIAASVGFLTHYIIPMLRKEMPWLCCSHPALASRERNMFEVEGAPKIMLFERFYVWLRFFERNAMYPVVFLCALTRSTPQIVCKFGIYVGPLIIAICALKLLRFSFSDTPKQYLIITFTVFFFKYDYRHSSETFLIDYFFISIIFCKFCDLMLKMKFIITYIAPWQITWGSAFHAFAQPFSVPHSAMLFLQAAVSSFFSTPLNPFLGSAIFITSYIRPVKFWEKDYNTKRVDNTTTRLSSQLERNPGADDNNLNSIFYEHLTRSLQHSLCGDLMLGRWGNAEQGDCFIMASDYLNALVHIIEMGNGLVTFQLRGLEFRGTYCQQREVEAITEGVEDNEGFCCCEPGHLPHFLSLNAAFQQRWLAWEVVVTKYVLEGYSISDISAASMAQGYDTRKMLISYYIMSIIYYMVRSPRLETWLQMEALVDAMRVTTDDKYVDVDPTFVLLIDEDYDPKLKGISRDKFCSIYLDWINYCVSRRDKSLDTAKDSMLVSLCFALSLLGRRALGTATHNTASSSMDFFLHGLHALFKGDFRITSPRDEWVFADMELLRRVVAPAIRMALKLHQDYFLFTDEYEDKPTLYSAISNYEQNLVICHEADPKWRNAVLSNMPSLLAFRHVFDEGLDEYKVIMLNKKYLTFRVVKVNRECVRGLWAGQQQELIFLRNRNPERGSIQNAKQALRNMINSSCDQPIGYPIYVSPLTTSYSSTNSPLASIIGGEFILANVKSFFQNVWKKMRRRCGATCAGSSSGYSEDLPYSLSCSPAGAATALGSMGPNSRSNCSTSTPTNQELALQTFGNRGSLISTTSSASKPSALVTLAGFISETTGSKDPLPQKVRITDITKVFYNINLGRRIDVQWPNEDWKQNGGKSGWAAWSPVVGMEGCVVHRWEPCHRETMKRSHVDKVILLVQISDKYVPIAEAGVLDLGAEV</sequence>
<feature type="transmembrane region" description="Helical" evidence="6">
    <location>
        <begin position="1001"/>
        <end position="1019"/>
    </location>
</feature>
<name>A0A210PPH9_MIZYE</name>
<feature type="compositionally biased region" description="Polar residues" evidence="7">
    <location>
        <begin position="219"/>
        <end position="236"/>
    </location>
</feature>
<evidence type="ECO:0000256" key="6">
    <source>
        <dbReference type="RuleBase" id="RU367089"/>
    </source>
</evidence>
<feature type="region of interest" description="Disordered" evidence="7">
    <location>
        <begin position="412"/>
        <end position="515"/>
    </location>
</feature>
<dbReference type="GO" id="GO:0016020">
    <property type="term" value="C:membrane"/>
    <property type="evidence" value="ECO:0007669"/>
    <property type="project" value="UniProtKB-SubCell"/>
</dbReference>
<keyword evidence="5 6" id="KW-0472">Membrane</keyword>
<feature type="compositionally biased region" description="Basic and acidic residues" evidence="7">
    <location>
        <begin position="896"/>
        <end position="905"/>
    </location>
</feature>
<feature type="compositionally biased region" description="Basic and acidic residues" evidence="7">
    <location>
        <begin position="91"/>
        <end position="111"/>
    </location>
</feature>
<comment type="caution">
    <text evidence="9">The sequence shown here is derived from an EMBL/GenBank/DDBJ whole genome shotgun (WGS) entry which is preliminary data.</text>
</comment>
<dbReference type="Pfam" id="PF05041">
    <property type="entry name" value="Pecanex_C"/>
    <property type="match status" value="1"/>
</dbReference>
<feature type="compositionally biased region" description="Polar residues" evidence="7">
    <location>
        <begin position="432"/>
        <end position="445"/>
    </location>
</feature>
<feature type="compositionally biased region" description="Polar residues" evidence="7">
    <location>
        <begin position="814"/>
        <end position="827"/>
    </location>
</feature>
<evidence type="ECO:0000256" key="7">
    <source>
        <dbReference type="SAM" id="MobiDB-lite"/>
    </source>
</evidence>
<feature type="compositionally biased region" description="Low complexity" evidence="7">
    <location>
        <begin position="594"/>
        <end position="607"/>
    </location>
</feature>
<evidence type="ECO:0000256" key="1">
    <source>
        <dbReference type="ARBA" id="ARBA00004141"/>
    </source>
</evidence>
<feature type="transmembrane region" description="Helical" evidence="6">
    <location>
        <begin position="1113"/>
        <end position="1138"/>
    </location>
</feature>
<feature type="compositionally biased region" description="Polar residues" evidence="7">
    <location>
        <begin position="782"/>
        <end position="793"/>
    </location>
</feature>
<comment type="subcellular location">
    <subcellularLocation>
        <location evidence="1 6">Membrane</location>
        <topology evidence="1 6">Multi-pass membrane protein</topology>
    </subcellularLocation>
</comment>
<feature type="transmembrane region" description="Helical" evidence="6">
    <location>
        <begin position="56"/>
        <end position="74"/>
    </location>
</feature>
<feature type="compositionally biased region" description="Low complexity" evidence="7">
    <location>
        <begin position="946"/>
        <end position="955"/>
    </location>
</feature>
<feature type="compositionally biased region" description="Basic and acidic residues" evidence="7">
    <location>
        <begin position="153"/>
        <end position="171"/>
    </location>
</feature>
<feature type="compositionally biased region" description="Basic and acidic residues" evidence="7">
    <location>
        <begin position="412"/>
        <end position="430"/>
    </location>
</feature>
<protein>
    <recommendedName>
        <fullName evidence="6">Pecanex-like protein</fullName>
    </recommendedName>
</protein>
<feature type="transmembrane region" description="Helical" evidence="6">
    <location>
        <begin position="1026"/>
        <end position="1042"/>
    </location>
</feature>
<organism evidence="9 10">
    <name type="scientific">Mizuhopecten yessoensis</name>
    <name type="common">Japanese scallop</name>
    <name type="synonym">Patinopecten yessoensis</name>
    <dbReference type="NCBI Taxonomy" id="6573"/>
    <lineage>
        <taxon>Eukaryota</taxon>
        <taxon>Metazoa</taxon>
        <taxon>Spiralia</taxon>
        <taxon>Lophotrochozoa</taxon>
        <taxon>Mollusca</taxon>
        <taxon>Bivalvia</taxon>
        <taxon>Autobranchia</taxon>
        <taxon>Pteriomorphia</taxon>
        <taxon>Pectinida</taxon>
        <taxon>Pectinoidea</taxon>
        <taxon>Pectinidae</taxon>
        <taxon>Mizuhopecten</taxon>
    </lineage>
</organism>
<dbReference type="PANTHER" id="PTHR12372:SF7">
    <property type="entry name" value="PROTEIN PECANEX"/>
    <property type="match status" value="1"/>
</dbReference>
<evidence type="ECO:0000256" key="2">
    <source>
        <dbReference type="ARBA" id="ARBA00010170"/>
    </source>
</evidence>
<feature type="transmembrane region" description="Helical" evidence="6">
    <location>
        <begin position="1433"/>
        <end position="1452"/>
    </location>
</feature>
<reference evidence="9 10" key="1">
    <citation type="journal article" date="2017" name="Nat. Ecol. Evol.">
        <title>Scallop genome provides insights into evolution of bilaterian karyotype and development.</title>
        <authorList>
            <person name="Wang S."/>
            <person name="Zhang J."/>
            <person name="Jiao W."/>
            <person name="Li J."/>
            <person name="Xun X."/>
            <person name="Sun Y."/>
            <person name="Guo X."/>
            <person name="Huan P."/>
            <person name="Dong B."/>
            <person name="Zhang L."/>
            <person name="Hu X."/>
            <person name="Sun X."/>
            <person name="Wang J."/>
            <person name="Zhao C."/>
            <person name="Wang Y."/>
            <person name="Wang D."/>
            <person name="Huang X."/>
            <person name="Wang R."/>
            <person name="Lv J."/>
            <person name="Li Y."/>
            <person name="Zhang Z."/>
            <person name="Liu B."/>
            <person name="Lu W."/>
            <person name="Hui Y."/>
            <person name="Liang J."/>
            <person name="Zhou Z."/>
            <person name="Hou R."/>
            <person name="Li X."/>
            <person name="Liu Y."/>
            <person name="Li H."/>
            <person name="Ning X."/>
            <person name="Lin Y."/>
            <person name="Zhao L."/>
            <person name="Xing Q."/>
            <person name="Dou J."/>
            <person name="Li Y."/>
            <person name="Mao J."/>
            <person name="Guo H."/>
            <person name="Dou H."/>
            <person name="Li T."/>
            <person name="Mu C."/>
            <person name="Jiang W."/>
            <person name="Fu Q."/>
            <person name="Fu X."/>
            <person name="Miao Y."/>
            <person name="Liu J."/>
            <person name="Yu Q."/>
            <person name="Li R."/>
            <person name="Liao H."/>
            <person name="Li X."/>
            <person name="Kong Y."/>
            <person name="Jiang Z."/>
            <person name="Chourrout D."/>
            <person name="Li R."/>
            <person name="Bao Z."/>
        </authorList>
    </citation>
    <scope>NUCLEOTIDE SEQUENCE [LARGE SCALE GENOMIC DNA]</scope>
    <source>
        <strain evidence="9 10">PY_sf001</strain>
    </source>
</reference>
<feature type="compositionally biased region" description="Basic and acidic residues" evidence="7">
    <location>
        <begin position="576"/>
        <end position="587"/>
    </location>
</feature>
<feature type="compositionally biased region" description="Basic and acidic residues" evidence="7">
    <location>
        <begin position="118"/>
        <end position="127"/>
    </location>
</feature>
<feature type="compositionally biased region" description="Pro residues" evidence="7">
    <location>
        <begin position="651"/>
        <end position="669"/>
    </location>
</feature>
<feature type="region of interest" description="Disordered" evidence="7">
    <location>
        <begin position="287"/>
        <end position="308"/>
    </location>
</feature>
<evidence type="ECO:0000256" key="5">
    <source>
        <dbReference type="ARBA" id="ARBA00023136"/>
    </source>
</evidence>
<feature type="compositionally biased region" description="Basic residues" evidence="7">
    <location>
        <begin position="794"/>
        <end position="813"/>
    </location>
</feature>
<evidence type="ECO:0000256" key="3">
    <source>
        <dbReference type="ARBA" id="ARBA00022692"/>
    </source>
</evidence>
<feature type="compositionally biased region" description="Basic and acidic residues" evidence="7">
    <location>
        <begin position="724"/>
        <end position="747"/>
    </location>
</feature>
<dbReference type="Proteomes" id="UP000242188">
    <property type="component" value="Unassembled WGS sequence"/>
</dbReference>
<feature type="transmembrane region" description="Helical" evidence="6">
    <location>
        <begin position="1158"/>
        <end position="1179"/>
    </location>
</feature>
<keyword evidence="10" id="KW-1185">Reference proteome</keyword>
<proteinExistence type="inferred from homology"/>